<dbReference type="InterPro" id="IPR036390">
    <property type="entry name" value="WH_DNA-bd_sf"/>
</dbReference>
<dbReference type="GO" id="GO:0003700">
    <property type="term" value="F:DNA-binding transcription factor activity"/>
    <property type="evidence" value="ECO:0007669"/>
    <property type="project" value="InterPro"/>
</dbReference>
<dbReference type="PROSITE" id="PS50949">
    <property type="entry name" value="HTH_GNTR"/>
    <property type="match status" value="1"/>
</dbReference>
<dbReference type="InterPro" id="IPR015424">
    <property type="entry name" value="PyrdxlP-dep_Trfase"/>
</dbReference>
<evidence type="ECO:0000256" key="4">
    <source>
        <dbReference type="ARBA" id="ARBA00023125"/>
    </source>
</evidence>
<dbReference type="InterPro" id="IPR051446">
    <property type="entry name" value="HTH_trans_reg/aminotransferase"/>
</dbReference>
<keyword evidence="7" id="KW-0808">Transferase</keyword>
<evidence type="ECO:0000313" key="7">
    <source>
        <dbReference type="EMBL" id="WZS84518.1"/>
    </source>
</evidence>
<dbReference type="SMART" id="SM00345">
    <property type="entry name" value="HTH_GNTR"/>
    <property type="match status" value="1"/>
</dbReference>
<dbReference type="RefSeq" id="WP_029203748.1">
    <property type="nucleotide sequence ID" value="NZ_AIDR02000018.1"/>
</dbReference>
<dbReference type="SUPFAM" id="SSF53383">
    <property type="entry name" value="PLP-dependent transferases"/>
    <property type="match status" value="1"/>
</dbReference>
<evidence type="ECO:0000259" key="6">
    <source>
        <dbReference type="PROSITE" id="PS50949"/>
    </source>
</evidence>
<dbReference type="GO" id="GO:0008483">
    <property type="term" value="F:transaminase activity"/>
    <property type="evidence" value="ECO:0007669"/>
    <property type="project" value="UniProtKB-KW"/>
</dbReference>
<evidence type="ECO:0000256" key="5">
    <source>
        <dbReference type="ARBA" id="ARBA00023163"/>
    </source>
</evidence>
<dbReference type="InterPro" id="IPR036388">
    <property type="entry name" value="WH-like_DNA-bd_sf"/>
</dbReference>
<dbReference type="Proteomes" id="UP001441914">
    <property type="component" value="Chromosome 1"/>
</dbReference>
<dbReference type="GO" id="GO:0003677">
    <property type="term" value="F:DNA binding"/>
    <property type="evidence" value="ECO:0007669"/>
    <property type="project" value="UniProtKB-KW"/>
</dbReference>
<dbReference type="EMBL" id="CP135176">
    <property type="protein sequence ID" value="WZS84518.1"/>
    <property type="molecule type" value="Genomic_DNA"/>
</dbReference>
<dbReference type="Pfam" id="PF00392">
    <property type="entry name" value="GntR"/>
    <property type="match status" value="1"/>
</dbReference>
<sequence length="447" mass="49356">MKARYKNIVDRYADAIRSGRLHSGTKLPTHRKLSSEESISLATATRVYAELEVMGLVSGEVGRGTFVRDISLPSNHGMDQQMIASDVVDLNFNYPSLPEQGELLRHALRSLSFSGGIEAHLLYSPHAGSLSDREIFALHFSKHGMTFSAEELLIVNGAQHGLMVAVMGLLQPGDVVGVDALTYPGFKALAQLYHIELVPIPFDTDGPNLNALRQLCNQRKMKAIYTMPTLHNPLGWVLSAHQRIEIAEIARLHDLLIIEDTAYAYLVENPPLPIYHYAPERTVIVTGFSKNVATGLRIGVVIAPKNLRAVLERAIRATTWNTPSILTTIVRNWVEDGVVKELEEKKRADAISRQLLAKEILSPLKYISHPTSYFIWLPLEEGIRSENITSTLIKHNISVSTAAPFSVTKTIPHALRIALGSVSTSSLQSALQTVRDCIIDIDLSSPQ</sequence>
<gene>
    <name evidence="7" type="ORF">QYQ95_08370</name>
</gene>
<reference evidence="7 8" key="1">
    <citation type="journal article" date="2024" name="Elife">
        <title>Polysaccharide breakdown products drive degradation-dispersal cycles of foraging bacteria through changes in metabolism and motility.</title>
        <authorList>
            <person name="Stubbusch A.K."/>
            <person name="Keegstra J.M."/>
            <person name="Schwartzman J."/>
            <person name="Pontrelli S."/>
            <person name="Clerc E.E."/>
            <person name="Stocker R."/>
            <person name="Magnabosco C."/>
            <person name="Schubert O.T."/>
            <person name="Ackermann M."/>
            <person name="D'Souza G.G."/>
        </authorList>
    </citation>
    <scope>NUCLEOTIDE SEQUENCE [LARGE SCALE GENOMIC DNA]</scope>
    <source>
        <strain evidence="7 8">ZF270</strain>
    </source>
</reference>
<keyword evidence="5" id="KW-0804">Transcription</keyword>
<dbReference type="InterPro" id="IPR000524">
    <property type="entry name" value="Tscrpt_reg_HTH_GntR"/>
</dbReference>
<dbReference type="Gene3D" id="3.40.640.10">
    <property type="entry name" value="Type I PLP-dependent aspartate aminotransferase-like (Major domain)"/>
    <property type="match status" value="1"/>
</dbReference>
<dbReference type="AlphaFoldDB" id="A0AAN0LQW0"/>
<evidence type="ECO:0000313" key="8">
    <source>
        <dbReference type="Proteomes" id="UP001441914"/>
    </source>
</evidence>
<comment type="similarity">
    <text evidence="1">In the C-terminal section; belongs to the class-I pyridoxal-phosphate-dependent aminotransferase family.</text>
</comment>
<dbReference type="PANTHER" id="PTHR46577">
    <property type="entry name" value="HTH-TYPE TRANSCRIPTIONAL REGULATORY PROTEIN GABR"/>
    <property type="match status" value="1"/>
</dbReference>
<evidence type="ECO:0000256" key="3">
    <source>
        <dbReference type="ARBA" id="ARBA00023015"/>
    </source>
</evidence>
<keyword evidence="7" id="KW-0032">Aminotransferase</keyword>
<dbReference type="InterPro" id="IPR004839">
    <property type="entry name" value="Aminotransferase_I/II_large"/>
</dbReference>
<feature type="domain" description="HTH gntR-type" evidence="6">
    <location>
        <begin position="2"/>
        <end position="70"/>
    </location>
</feature>
<dbReference type="Pfam" id="PF00155">
    <property type="entry name" value="Aminotran_1_2"/>
    <property type="match status" value="1"/>
</dbReference>
<dbReference type="CDD" id="cd07377">
    <property type="entry name" value="WHTH_GntR"/>
    <property type="match status" value="1"/>
</dbReference>
<dbReference type="InterPro" id="IPR015422">
    <property type="entry name" value="PyrdxlP-dep_Trfase_small"/>
</dbReference>
<name>A0AAN0LQW0_9VIBR</name>
<protein>
    <submittedName>
        <fullName evidence="7">PLP-dependent aminotransferase family protein</fullName>
    </submittedName>
</protein>
<dbReference type="PANTHER" id="PTHR46577:SF1">
    <property type="entry name" value="HTH-TYPE TRANSCRIPTIONAL REGULATORY PROTEIN GABR"/>
    <property type="match status" value="1"/>
</dbReference>
<dbReference type="SUPFAM" id="SSF46785">
    <property type="entry name" value="Winged helix' DNA-binding domain"/>
    <property type="match status" value="1"/>
</dbReference>
<evidence type="ECO:0000256" key="1">
    <source>
        <dbReference type="ARBA" id="ARBA00005384"/>
    </source>
</evidence>
<keyword evidence="8" id="KW-1185">Reference proteome</keyword>
<accession>A0AAN0LQW0</accession>
<proteinExistence type="inferred from homology"/>
<evidence type="ECO:0000256" key="2">
    <source>
        <dbReference type="ARBA" id="ARBA00022898"/>
    </source>
</evidence>
<keyword evidence="3" id="KW-0805">Transcription regulation</keyword>
<keyword evidence="2" id="KW-0663">Pyridoxal phosphate</keyword>
<dbReference type="Gene3D" id="3.90.1150.10">
    <property type="entry name" value="Aspartate Aminotransferase, domain 1"/>
    <property type="match status" value="1"/>
</dbReference>
<keyword evidence="4" id="KW-0238">DNA-binding</keyword>
<dbReference type="Gene3D" id="1.10.10.10">
    <property type="entry name" value="Winged helix-like DNA-binding domain superfamily/Winged helix DNA-binding domain"/>
    <property type="match status" value="1"/>
</dbReference>
<organism evidence="7 8">
    <name type="scientific">Vibrio cyclitrophicus ZF270</name>
    <dbReference type="NCBI Taxonomy" id="1136176"/>
    <lineage>
        <taxon>Bacteria</taxon>
        <taxon>Pseudomonadati</taxon>
        <taxon>Pseudomonadota</taxon>
        <taxon>Gammaproteobacteria</taxon>
        <taxon>Vibrionales</taxon>
        <taxon>Vibrionaceae</taxon>
        <taxon>Vibrio</taxon>
    </lineage>
</organism>
<dbReference type="GO" id="GO:0030170">
    <property type="term" value="F:pyridoxal phosphate binding"/>
    <property type="evidence" value="ECO:0007669"/>
    <property type="project" value="InterPro"/>
</dbReference>
<dbReference type="CDD" id="cd00609">
    <property type="entry name" value="AAT_like"/>
    <property type="match status" value="1"/>
</dbReference>
<dbReference type="InterPro" id="IPR015421">
    <property type="entry name" value="PyrdxlP-dep_Trfase_major"/>
</dbReference>